<sequence length="68" mass="6379">MDIQALGSLYLGGMSAAVLAGAGRIRAAGVGAWSVALSVAAGAAALRGREARALGVRTAGSAPAAVSG</sequence>
<accession>A0ABS1XTA3</accession>
<keyword evidence="3" id="KW-1185">Reference proteome</keyword>
<evidence type="ECO:0000313" key="2">
    <source>
        <dbReference type="EMBL" id="MBM0232497.1"/>
    </source>
</evidence>
<organism evidence="2 3">
    <name type="scientific">Micromonospora parastrephiae</name>
    <dbReference type="NCBI Taxonomy" id="2806101"/>
    <lineage>
        <taxon>Bacteria</taxon>
        <taxon>Bacillati</taxon>
        <taxon>Actinomycetota</taxon>
        <taxon>Actinomycetes</taxon>
        <taxon>Micromonosporales</taxon>
        <taxon>Micromonosporaceae</taxon>
        <taxon>Micromonospora</taxon>
    </lineage>
</organism>
<gene>
    <name evidence="2" type="ORF">JNW91_11860</name>
</gene>
<dbReference type="Gene3D" id="3.30.1050.10">
    <property type="entry name" value="SCP2 sterol-binding domain"/>
    <property type="match status" value="1"/>
</dbReference>
<dbReference type="Pfam" id="PF13530">
    <property type="entry name" value="SCP2_2"/>
    <property type="match status" value="1"/>
</dbReference>
<proteinExistence type="predicted"/>
<protein>
    <submittedName>
        <fullName evidence="2">Sterol carrier protein domain-containing protein</fullName>
    </submittedName>
</protein>
<dbReference type="Proteomes" id="UP000601027">
    <property type="component" value="Unassembled WGS sequence"/>
</dbReference>
<dbReference type="InterPro" id="IPR025559">
    <property type="entry name" value="Eis_dom"/>
</dbReference>
<evidence type="ECO:0000313" key="3">
    <source>
        <dbReference type="Proteomes" id="UP000601027"/>
    </source>
</evidence>
<evidence type="ECO:0000259" key="1">
    <source>
        <dbReference type="Pfam" id="PF13530"/>
    </source>
</evidence>
<dbReference type="EMBL" id="JAEVHM010000042">
    <property type="protein sequence ID" value="MBM0232497.1"/>
    <property type="molecule type" value="Genomic_DNA"/>
</dbReference>
<feature type="domain" description="Enhanced intracellular survival protein" evidence="1">
    <location>
        <begin position="1"/>
        <end position="29"/>
    </location>
</feature>
<dbReference type="InterPro" id="IPR036527">
    <property type="entry name" value="SCP2_sterol-bd_dom_sf"/>
</dbReference>
<name>A0ABS1XTA3_9ACTN</name>
<reference evidence="2 3" key="1">
    <citation type="submission" date="2021-01" db="EMBL/GenBank/DDBJ databases">
        <title>Draft genome sequence of Micromonospora sp. strain STR1_7.</title>
        <authorList>
            <person name="Karlyshev A."/>
            <person name="Jawad R."/>
        </authorList>
    </citation>
    <scope>NUCLEOTIDE SEQUENCE [LARGE SCALE GENOMIC DNA]</scope>
    <source>
        <strain evidence="2 3">STR1-7</strain>
    </source>
</reference>
<comment type="caution">
    <text evidence="2">The sequence shown here is derived from an EMBL/GenBank/DDBJ whole genome shotgun (WGS) entry which is preliminary data.</text>
</comment>